<dbReference type="AlphaFoldDB" id="L8E7A8"/>
<evidence type="ECO:0000313" key="1">
    <source>
        <dbReference type="EMBL" id="CCQ43009.1"/>
    </source>
</evidence>
<dbReference type="ChiTaRS" id="LDLRAD4">
    <property type="organism name" value="human"/>
</dbReference>
<organism evidence="1">
    <name type="scientific">Homo sapiens</name>
    <name type="common">Human</name>
    <dbReference type="NCBI Taxonomy" id="9606"/>
    <lineage>
        <taxon>Eukaryota</taxon>
        <taxon>Metazoa</taxon>
        <taxon>Chordata</taxon>
        <taxon>Craniata</taxon>
        <taxon>Vertebrata</taxon>
        <taxon>Euteleostomi</taxon>
        <taxon>Mammalia</taxon>
        <taxon>Eutheria</taxon>
        <taxon>Euarchontoglires</taxon>
        <taxon>Primates</taxon>
        <taxon>Haplorrhini</taxon>
        <taxon>Catarrhini</taxon>
        <taxon>Hominidae</taxon>
        <taxon>Homo</taxon>
    </lineage>
</organism>
<protein>
    <submittedName>
        <fullName evidence="1">Alternative protein C18orf1</fullName>
    </submittedName>
</protein>
<reference evidence="1" key="1">
    <citation type="journal article" date="2013" name="PLoS ONE">
        <title>Direct detection of alternative open reading frames translation products in human significantly expands the proteome.</title>
        <authorList>
            <person name="Vanderperre B."/>
            <person name="Lucier J.-F."/>
            <person name="Motard J."/>
            <person name="Tremblay G."/>
            <person name="Vanderperre S."/>
            <person name="Wisztorski M."/>
            <person name="Salzet M."/>
            <person name="Boisvert F.-M."/>
            <person name="Roucou X."/>
        </authorList>
    </citation>
    <scope>NUCLEOTIDE SEQUENCE</scope>
</reference>
<sequence length="122" mass="13825">MLVLSSCVAYRSPFPPPPAASTATDHRDVNRQWKALLALQWSTFFRNQYFSILYYPARCVLCRVQVYVTARVRQSFAAAAAAAASRTGCIRKLLSECRNVLLRKQCLPSSFSFFPLRVLVFV</sequence>
<gene>
    <name evidence="1" type="primary">C18orf1</name>
</gene>
<proteinExistence type="predicted"/>
<accession>L8E7A8</accession>
<name>L8E7A8_HUMAN</name>
<dbReference type="EMBL" id="HF583512">
    <property type="protein sequence ID" value="CCQ43009.1"/>
    <property type="molecule type" value="Genomic_DNA"/>
</dbReference>